<evidence type="ECO:0000259" key="9">
    <source>
        <dbReference type="PROSITE" id="PS50929"/>
    </source>
</evidence>
<keyword evidence="2 7" id="KW-0812">Transmembrane</keyword>
<dbReference type="Pfam" id="PF00005">
    <property type="entry name" value="ABC_tran"/>
    <property type="match status" value="1"/>
</dbReference>
<dbReference type="SUPFAM" id="SSF90123">
    <property type="entry name" value="ABC transporter transmembrane region"/>
    <property type="match status" value="1"/>
</dbReference>
<feature type="domain" description="ABC transmembrane type-1" evidence="9">
    <location>
        <begin position="9"/>
        <end position="285"/>
    </location>
</feature>
<keyword evidence="6 7" id="KW-0472">Membrane</keyword>
<feature type="domain" description="ABC transporter" evidence="8">
    <location>
        <begin position="320"/>
        <end position="545"/>
    </location>
</feature>
<dbReference type="PANTHER" id="PTHR24221:SF654">
    <property type="entry name" value="ATP-BINDING CASSETTE SUB-FAMILY B MEMBER 6"/>
    <property type="match status" value="1"/>
</dbReference>
<sequence>MLKLKPKEIVYLLLYAIPNTVLSFGIVYIINNILAGNERFLKNYMGIVFVSIIVYSYLLNVIFQKKLNKFSFKLLYDNEKHIFSQILKAPLQRLEKLGSQRFFTAVEDLRTFSFLPYTVTHTVNSLLMLVLCLVYMFTLSTLSALIVIALIVLVAGCYFMVMKSMSKQVAQLRGYNENYYKFVDDVMKGFKELKLSFFRRESLMNNFLIPNRNQSMDLDFKINYIFLSINLISQYGLYFVVAVILFILPEMGLLSRADVISYVVIILFISGPINNIINLQQMYTRFMVANARIKKFINDFEIVDDTYNSNSKEKQDFQSLSFKDITFSYHNENEESASFTSGPINFDIQQGETIFIVGGNGSGKSTFINLLTGLYKPTGGSMLMNGEEKADVTEITQSLISAVFTDNHLFSHNYDDYQLENNEEYAALLKTMQLNGVVENDKEESARRRFSKGQSKRMSLIFALLEKKPVLVLDEWAADQDPHFRKYFYEQLIPKLKEEGKTIIAVTHDDAYFHLADRIVKFDYGKIVRDLKTTTKEELTENLWV</sequence>
<dbReference type="InterPro" id="IPR039421">
    <property type="entry name" value="Type_1_exporter"/>
</dbReference>
<evidence type="ECO:0000256" key="4">
    <source>
        <dbReference type="ARBA" id="ARBA00022840"/>
    </source>
</evidence>
<proteinExistence type="predicted"/>
<dbReference type="PANTHER" id="PTHR24221">
    <property type="entry name" value="ATP-BINDING CASSETTE SUB-FAMILY B"/>
    <property type="match status" value="1"/>
</dbReference>
<dbReference type="InterPro" id="IPR003593">
    <property type="entry name" value="AAA+_ATPase"/>
</dbReference>
<feature type="transmembrane region" description="Helical" evidence="7">
    <location>
        <begin position="142"/>
        <end position="161"/>
    </location>
</feature>
<evidence type="ECO:0000256" key="7">
    <source>
        <dbReference type="SAM" id="Phobius"/>
    </source>
</evidence>
<dbReference type="SUPFAM" id="SSF52540">
    <property type="entry name" value="P-loop containing nucleoside triphosphate hydrolases"/>
    <property type="match status" value="1"/>
</dbReference>
<evidence type="ECO:0000256" key="1">
    <source>
        <dbReference type="ARBA" id="ARBA00004651"/>
    </source>
</evidence>
<accession>A0ABU4R6E5</accession>
<dbReference type="Gene3D" id="1.20.1560.10">
    <property type="entry name" value="ABC transporter type 1, transmembrane domain"/>
    <property type="match status" value="1"/>
</dbReference>
<dbReference type="PROSITE" id="PS50929">
    <property type="entry name" value="ABC_TM1F"/>
    <property type="match status" value="1"/>
</dbReference>
<dbReference type="PROSITE" id="PS50893">
    <property type="entry name" value="ABC_TRANSPORTER_2"/>
    <property type="match status" value="1"/>
</dbReference>
<dbReference type="InterPro" id="IPR036640">
    <property type="entry name" value="ABC1_TM_sf"/>
</dbReference>
<dbReference type="InterPro" id="IPR003439">
    <property type="entry name" value="ABC_transporter-like_ATP-bd"/>
</dbReference>
<dbReference type="SMART" id="SM00382">
    <property type="entry name" value="AAA"/>
    <property type="match status" value="1"/>
</dbReference>
<evidence type="ECO:0000259" key="8">
    <source>
        <dbReference type="PROSITE" id="PS50893"/>
    </source>
</evidence>
<dbReference type="RefSeq" id="WP_047773439.1">
    <property type="nucleotide sequence ID" value="NZ_CP087134.1"/>
</dbReference>
<feature type="transmembrane region" description="Helical" evidence="7">
    <location>
        <begin position="259"/>
        <end position="277"/>
    </location>
</feature>
<dbReference type="InterPro" id="IPR027417">
    <property type="entry name" value="P-loop_NTPase"/>
</dbReference>
<feature type="transmembrane region" description="Helical" evidence="7">
    <location>
        <begin position="114"/>
        <end position="136"/>
    </location>
</feature>
<feature type="transmembrane region" description="Helical" evidence="7">
    <location>
        <begin position="12"/>
        <end position="31"/>
    </location>
</feature>
<reference evidence="10 11" key="1">
    <citation type="submission" date="2023-11" db="EMBL/GenBank/DDBJ databases">
        <title>Unpublished Manusciprt.</title>
        <authorList>
            <person name="Saticioglu I.B."/>
            <person name="Ay H."/>
            <person name="Ajmi N."/>
            <person name="Altun S."/>
            <person name="Duman M."/>
        </authorList>
    </citation>
    <scope>NUCLEOTIDE SEQUENCE [LARGE SCALE GENOMIC DNA]</scope>
    <source>
        <strain evidence="10 11">Fl-318</strain>
    </source>
</reference>
<keyword evidence="4" id="KW-0067">ATP-binding</keyword>
<comment type="subcellular location">
    <subcellularLocation>
        <location evidence="1">Cell membrane</location>
        <topology evidence="1">Multi-pass membrane protein</topology>
    </subcellularLocation>
</comment>
<name>A0ABU4R6E5_9FLAO</name>
<evidence type="ECO:0000313" key="11">
    <source>
        <dbReference type="Proteomes" id="UP001273350"/>
    </source>
</evidence>
<keyword evidence="3" id="KW-0547">Nucleotide-binding</keyword>
<keyword evidence="11" id="KW-1185">Reference proteome</keyword>
<dbReference type="Pfam" id="PF00664">
    <property type="entry name" value="ABC_membrane"/>
    <property type="match status" value="1"/>
</dbReference>
<comment type="caution">
    <text evidence="10">The sequence shown here is derived from an EMBL/GenBank/DDBJ whole genome shotgun (WGS) entry which is preliminary data.</text>
</comment>
<feature type="transmembrane region" description="Helical" evidence="7">
    <location>
        <begin position="43"/>
        <end position="63"/>
    </location>
</feature>
<evidence type="ECO:0000256" key="3">
    <source>
        <dbReference type="ARBA" id="ARBA00022741"/>
    </source>
</evidence>
<organism evidence="10 11">
    <name type="scientific">Flavobacterium cupriresistens</name>
    <dbReference type="NCBI Taxonomy" id="2893885"/>
    <lineage>
        <taxon>Bacteria</taxon>
        <taxon>Pseudomonadati</taxon>
        <taxon>Bacteroidota</taxon>
        <taxon>Flavobacteriia</taxon>
        <taxon>Flavobacteriales</taxon>
        <taxon>Flavobacteriaceae</taxon>
        <taxon>Flavobacterium</taxon>
    </lineage>
</organism>
<evidence type="ECO:0000313" key="10">
    <source>
        <dbReference type="EMBL" id="MDX6188108.1"/>
    </source>
</evidence>
<feature type="transmembrane region" description="Helical" evidence="7">
    <location>
        <begin position="222"/>
        <end position="247"/>
    </location>
</feature>
<dbReference type="EMBL" id="JAWXVI010000001">
    <property type="protein sequence ID" value="MDX6188108.1"/>
    <property type="molecule type" value="Genomic_DNA"/>
</dbReference>
<protein>
    <submittedName>
        <fullName evidence="10">Cyclic peptide export ABC transporter</fullName>
    </submittedName>
</protein>
<dbReference type="InterPro" id="IPR005898">
    <property type="entry name" value="Cyc_pep_transpt_SyrD/YojI"/>
</dbReference>
<evidence type="ECO:0000256" key="2">
    <source>
        <dbReference type="ARBA" id="ARBA00022692"/>
    </source>
</evidence>
<evidence type="ECO:0000256" key="6">
    <source>
        <dbReference type="ARBA" id="ARBA00023136"/>
    </source>
</evidence>
<keyword evidence="5 7" id="KW-1133">Transmembrane helix</keyword>
<dbReference type="NCBIfam" id="TIGR01194">
    <property type="entry name" value="cyc_pep_trnsptr"/>
    <property type="match status" value="1"/>
</dbReference>
<evidence type="ECO:0000256" key="5">
    <source>
        <dbReference type="ARBA" id="ARBA00022989"/>
    </source>
</evidence>
<dbReference type="Gene3D" id="3.40.50.300">
    <property type="entry name" value="P-loop containing nucleotide triphosphate hydrolases"/>
    <property type="match status" value="1"/>
</dbReference>
<gene>
    <name evidence="10" type="ORF">SGQ83_02010</name>
</gene>
<dbReference type="InterPro" id="IPR011527">
    <property type="entry name" value="ABC1_TM_dom"/>
</dbReference>
<dbReference type="Proteomes" id="UP001273350">
    <property type="component" value="Unassembled WGS sequence"/>
</dbReference>